<dbReference type="InterPro" id="IPR013783">
    <property type="entry name" value="Ig-like_fold"/>
</dbReference>
<comment type="subcellular location">
    <subcellularLocation>
        <location evidence="1">Cell envelope</location>
    </subcellularLocation>
</comment>
<dbReference type="RefSeq" id="WP_263607559.1">
    <property type="nucleotide sequence ID" value="NZ_JAOVQM010000001.1"/>
</dbReference>
<evidence type="ECO:0000256" key="5">
    <source>
        <dbReference type="SAM" id="SignalP"/>
    </source>
</evidence>
<dbReference type="InterPro" id="IPR050490">
    <property type="entry name" value="Bact_solute-bd_prot1"/>
</dbReference>
<evidence type="ECO:0000259" key="6">
    <source>
        <dbReference type="Pfam" id="PF16403"/>
    </source>
</evidence>
<dbReference type="Gene3D" id="2.60.40.10">
    <property type="entry name" value="Immunoglobulins"/>
    <property type="match status" value="2"/>
</dbReference>
<dbReference type="SUPFAM" id="SSF49313">
    <property type="entry name" value="Cadherin-like"/>
    <property type="match status" value="1"/>
</dbReference>
<protein>
    <submittedName>
        <fullName evidence="7">Extracellular solute-binding protein</fullName>
    </submittedName>
</protein>
<comment type="caution">
    <text evidence="7">The sequence shown here is derived from an EMBL/GenBank/DDBJ whole genome shotgun (WGS) entry which is preliminary data.</text>
</comment>
<feature type="domain" description="Pesticidal crystal protein Cry22Aa Ig-like" evidence="6">
    <location>
        <begin position="38"/>
        <end position="100"/>
    </location>
</feature>
<comment type="similarity">
    <text evidence="2">Belongs to the bacterial solute-binding protein 1 family.</text>
</comment>
<keyword evidence="4 5" id="KW-0732">Signal</keyword>
<sequence length="644" mass="69410">MKRITSLLIVLFAVVMLTACAKQRDQAPTISGAQLNPVVQQGGTYNPLDGVTADDREDGNLTSQIVVSGFDQDDLNYAGTYVITLKVTDSAGNEAVVTINLTVEGTTQAQPPVLNGIKAQQTYYIGSGDFNPIAGVTAIDPVDGNITASIQVTGTLLLDTPGQYTLTVRVTNQAGVRASASITVTVAVSDIPFQLTTDPIEITIWHAMGASNQALLEKYAASFKEKYPNVTVVIPAGVGNYDTLKTNMINAITANAMPNLVQAYPDHVAEYLNGKAVLNLNPYIESTTWGLNGADALDDIIQSYLDENSQYDANGTYYSLPFNKSTEVMIYNKTAFDALSLPVPQTWQDIIAAAPALKAYGDAIAEAKVRAANPGMTEMALAPLIEAAKALIIPASYDSTGNAFITFTRQFEGGYTALNYSTFKGEYLWVNNTNTTAAMQFLKDNKAVITLPEFWDQQYASTPFVNQQTFVTIGSSAGVRYNVPSSDPTTGQPVFQIGVAPVPYNADKPNAKAVIQQGTNISLMKTGTEQQQLASWLFLKHLISLENTTDWAMETGYLPVRTSAYESTTYQTFLTNPTANQLYISMAANAAYLQRNNMYYDPAFIGSSRARTQVGLALERIMLGDGNIAAALQDAYTEANLGGQ</sequence>
<keyword evidence="3" id="KW-0813">Transport</keyword>
<dbReference type="PROSITE" id="PS51257">
    <property type="entry name" value="PROKAR_LIPOPROTEIN"/>
    <property type="match status" value="1"/>
</dbReference>
<feature type="signal peptide" evidence="5">
    <location>
        <begin position="1"/>
        <end position="21"/>
    </location>
</feature>
<accession>A0ABT2Y3X9</accession>
<name>A0ABT2Y3X9_9MOLU</name>
<dbReference type="Pfam" id="PF16403">
    <property type="entry name" value="Bact_surface_Ig-like"/>
    <property type="match status" value="2"/>
</dbReference>
<dbReference type="CDD" id="cd11304">
    <property type="entry name" value="Cadherin_repeat"/>
    <property type="match status" value="1"/>
</dbReference>
<feature type="domain" description="Pesticidal crystal protein Cry22Aa Ig-like" evidence="6">
    <location>
        <begin position="123"/>
        <end position="186"/>
    </location>
</feature>
<evidence type="ECO:0000313" key="7">
    <source>
        <dbReference type="EMBL" id="MCV2231441.1"/>
    </source>
</evidence>
<dbReference type="InterPro" id="IPR032179">
    <property type="entry name" value="Cry22Aa_Ig-like"/>
</dbReference>
<proteinExistence type="inferred from homology"/>
<organism evidence="7 8">
    <name type="scientific">Paracholeplasma manati</name>
    <dbReference type="NCBI Taxonomy" id="591373"/>
    <lineage>
        <taxon>Bacteria</taxon>
        <taxon>Bacillati</taxon>
        <taxon>Mycoplasmatota</taxon>
        <taxon>Mollicutes</taxon>
        <taxon>Acholeplasmatales</taxon>
        <taxon>Acholeplasmataceae</taxon>
        <taxon>Paracholeplasma</taxon>
    </lineage>
</organism>
<gene>
    <name evidence="7" type="ORF">N7548_01190</name>
</gene>
<evidence type="ECO:0000256" key="2">
    <source>
        <dbReference type="ARBA" id="ARBA00008520"/>
    </source>
</evidence>
<keyword evidence="8" id="KW-1185">Reference proteome</keyword>
<feature type="chain" id="PRO_5045566935" evidence="5">
    <location>
        <begin position="22"/>
        <end position="644"/>
    </location>
</feature>
<evidence type="ECO:0000313" key="8">
    <source>
        <dbReference type="Proteomes" id="UP001177160"/>
    </source>
</evidence>
<dbReference type="InterPro" id="IPR006059">
    <property type="entry name" value="SBP"/>
</dbReference>
<dbReference type="SUPFAM" id="SSF53850">
    <property type="entry name" value="Periplasmic binding protein-like II"/>
    <property type="match status" value="1"/>
</dbReference>
<dbReference type="EMBL" id="JAOVQM010000001">
    <property type="protein sequence ID" value="MCV2231441.1"/>
    <property type="molecule type" value="Genomic_DNA"/>
</dbReference>
<evidence type="ECO:0000256" key="4">
    <source>
        <dbReference type="ARBA" id="ARBA00022729"/>
    </source>
</evidence>
<dbReference type="Pfam" id="PF13416">
    <property type="entry name" value="SBP_bac_8"/>
    <property type="match status" value="1"/>
</dbReference>
<dbReference type="Proteomes" id="UP001177160">
    <property type="component" value="Unassembled WGS sequence"/>
</dbReference>
<dbReference type="Gene3D" id="3.40.190.10">
    <property type="entry name" value="Periplasmic binding protein-like II"/>
    <property type="match status" value="1"/>
</dbReference>
<dbReference type="PANTHER" id="PTHR43649">
    <property type="entry name" value="ARABINOSE-BINDING PROTEIN-RELATED"/>
    <property type="match status" value="1"/>
</dbReference>
<dbReference type="PANTHER" id="PTHR43649:SF31">
    <property type="entry name" value="SN-GLYCEROL-3-PHOSPHATE-BINDING PERIPLASMIC PROTEIN UGPB"/>
    <property type="match status" value="1"/>
</dbReference>
<reference evidence="7" key="1">
    <citation type="submission" date="2022-09" db="EMBL/GenBank/DDBJ databases">
        <title>Novel Mycoplasma species identified in domestic and wild animals.</title>
        <authorList>
            <person name="Volokhov D.V."/>
            <person name="Furtak V.A."/>
            <person name="Zagorodnyaya T.A."/>
        </authorList>
    </citation>
    <scope>NUCLEOTIDE SEQUENCE</scope>
    <source>
        <strain evidence="7">Oakley</strain>
    </source>
</reference>
<evidence type="ECO:0000256" key="1">
    <source>
        <dbReference type="ARBA" id="ARBA00004196"/>
    </source>
</evidence>
<evidence type="ECO:0000256" key="3">
    <source>
        <dbReference type="ARBA" id="ARBA00022448"/>
    </source>
</evidence>
<dbReference type="InterPro" id="IPR015919">
    <property type="entry name" value="Cadherin-like_sf"/>
</dbReference>